<dbReference type="PIRSF" id="PIRSF005739">
    <property type="entry name" value="O-mtase"/>
    <property type="match status" value="1"/>
</dbReference>
<dbReference type="Gene3D" id="3.40.50.150">
    <property type="entry name" value="Vaccinia Virus protein VP39"/>
    <property type="match status" value="1"/>
</dbReference>
<evidence type="ECO:0000256" key="4">
    <source>
        <dbReference type="PIRSR" id="PIRSR005739-1"/>
    </source>
</evidence>
<dbReference type="InterPro" id="IPR012967">
    <property type="entry name" value="COMT_dimerisation"/>
</dbReference>
<keyword evidence="3" id="KW-0949">S-adenosyl-L-methionine</keyword>
<dbReference type="InterPro" id="IPR029063">
    <property type="entry name" value="SAM-dependent_MTases_sf"/>
</dbReference>
<gene>
    <name evidence="7" type="ORF">EKO27_g6294</name>
</gene>
<dbReference type="PANTHER" id="PTHR43712">
    <property type="entry name" value="PUTATIVE (AFU_ORTHOLOGUE AFUA_4G14580)-RELATED"/>
    <property type="match status" value="1"/>
</dbReference>
<keyword evidence="1" id="KW-0489">Methyltransferase</keyword>
<feature type="domain" description="O-methyltransferase dimerisation" evidence="6">
    <location>
        <begin position="72"/>
        <end position="140"/>
    </location>
</feature>
<evidence type="ECO:0000313" key="8">
    <source>
        <dbReference type="Proteomes" id="UP000286045"/>
    </source>
</evidence>
<dbReference type="PANTHER" id="PTHR43712:SF17">
    <property type="entry name" value="O-METHYLTRANSFERASE"/>
    <property type="match status" value="1"/>
</dbReference>
<comment type="caution">
    <text evidence="7">The sequence shown here is derived from an EMBL/GenBank/DDBJ whole genome shotgun (WGS) entry which is preliminary data.</text>
</comment>
<evidence type="ECO:0000256" key="3">
    <source>
        <dbReference type="ARBA" id="ARBA00022691"/>
    </source>
</evidence>
<feature type="active site" description="Proton acceptor" evidence="4">
    <location>
        <position position="314"/>
    </location>
</feature>
<protein>
    <submittedName>
        <fullName evidence="7">Uncharacterized protein</fullName>
    </submittedName>
</protein>
<dbReference type="GO" id="GO:0032259">
    <property type="term" value="P:methylation"/>
    <property type="evidence" value="ECO:0007669"/>
    <property type="project" value="UniProtKB-KW"/>
</dbReference>
<dbReference type="GO" id="GO:0008171">
    <property type="term" value="F:O-methyltransferase activity"/>
    <property type="evidence" value="ECO:0007669"/>
    <property type="project" value="InterPro"/>
</dbReference>
<dbReference type="InterPro" id="IPR036388">
    <property type="entry name" value="WH-like_DNA-bd_sf"/>
</dbReference>
<keyword evidence="2" id="KW-0808">Transferase</keyword>
<dbReference type="InterPro" id="IPR001077">
    <property type="entry name" value="COMT_C"/>
</dbReference>
<dbReference type="InterPro" id="IPR016461">
    <property type="entry name" value="COMT-like"/>
</dbReference>
<dbReference type="InterPro" id="IPR036390">
    <property type="entry name" value="WH_DNA-bd_sf"/>
</dbReference>
<evidence type="ECO:0000259" key="5">
    <source>
        <dbReference type="Pfam" id="PF00891"/>
    </source>
</evidence>
<evidence type="ECO:0000256" key="2">
    <source>
        <dbReference type="ARBA" id="ARBA00022679"/>
    </source>
</evidence>
<organism evidence="7 8">
    <name type="scientific">Xylaria grammica</name>
    <dbReference type="NCBI Taxonomy" id="363999"/>
    <lineage>
        <taxon>Eukaryota</taxon>
        <taxon>Fungi</taxon>
        <taxon>Dikarya</taxon>
        <taxon>Ascomycota</taxon>
        <taxon>Pezizomycotina</taxon>
        <taxon>Sordariomycetes</taxon>
        <taxon>Xylariomycetidae</taxon>
        <taxon>Xylariales</taxon>
        <taxon>Xylariaceae</taxon>
        <taxon>Xylaria</taxon>
    </lineage>
</organism>
<dbReference type="GO" id="GO:0046983">
    <property type="term" value="F:protein dimerization activity"/>
    <property type="evidence" value="ECO:0007669"/>
    <property type="project" value="InterPro"/>
</dbReference>
<dbReference type="Proteomes" id="UP000286045">
    <property type="component" value="Unassembled WGS sequence"/>
</dbReference>
<evidence type="ECO:0000256" key="1">
    <source>
        <dbReference type="ARBA" id="ARBA00022603"/>
    </source>
</evidence>
<evidence type="ECO:0000313" key="7">
    <source>
        <dbReference type="EMBL" id="RWA08813.1"/>
    </source>
</evidence>
<evidence type="ECO:0000259" key="6">
    <source>
        <dbReference type="Pfam" id="PF08100"/>
    </source>
</evidence>
<dbReference type="SUPFAM" id="SSF46785">
    <property type="entry name" value="Winged helix' DNA-binding domain"/>
    <property type="match status" value="1"/>
</dbReference>
<proteinExistence type="predicted"/>
<sequence length="405" mass="44781">MPDQISEHSAEKADIKQALARVAAQGRKFEDDEPGSREALIEAARDLVAAAESPVESLLWSIWTLPTRTVAARIAIDLQLFQTAVQDGSRPKSIDEFAAPTKAAPAVVERIARVCVSMGMLAEQGPGLYGPNRLTRALARSEYAGSIVFCFDCTQLSFARLPEYLRSIQFQNPQDPTNGPFQFANQWDGHAFDWLAARPDVFQAFHGFVYTLRAHRPSWFEMYPVQERLLEGINAEGSASALVDVGGGTGQTLDDFRVNVPEYTGELVLQDLPKVIEVAQAQGLDPRISLQAHDFFTPQPVKGARAYFMRSVLHDWPDDVCRKILGQLKDAMTPGYSKILISDCVVANEKAAWQHMSLDLFMMALASAQERTERQWYALIESCGLKISGIYSKGAGNESVIEVVI</sequence>
<dbReference type="Pfam" id="PF08100">
    <property type="entry name" value="Dimerisation"/>
    <property type="match status" value="1"/>
</dbReference>
<dbReference type="EMBL" id="RYZI01000183">
    <property type="protein sequence ID" value="RWA08813.1"/>
    <property type="molecule type" value="Genomic_DNA"/>
</dbReference>
<accession>A0A439D2X8</accession>
<dbReference type="SUPFAM" id="SSF53335">
    <property type="entry name" value="S-adenosyl-L-methionine-dependent methyltransferases"/>
    <property type="match status" value="1"/>
</dbReference>
<name>A0A439D2X8_9PEZI</name>
<feature type="domain" description="O-methyltransferase C-terminal" evidence="5">
    <location>
        <begin position="239"/>
        <end position="384"/>
    </location>
</feature>
<dbReference type="Pfam" id="PF00891">
    <property type="entry name" value="Methyltransf_2"/>
    <property type="match status" value="1"/>
</dbReference>
<keyword evidence="8" id="KW-1185">Reference proteome</keyword>
<dbReference type="PROSITE" id="PS51683">
    <property type="entry name" value="SAM_OMT_II"/>
    <property type="match status" value="1"/>
</dbReference>
<dbReference type="AlphaFoldDB" id="A0A439D2X8"/>
<reference evidence="7 8" key="1">
    <citation type="submission" date="2018-12" db="EMBL/GenBank/DDBJ databases">
        <title>Draft genome sequence of Xylaria grammica IHI A82.</title>
        <authorList>
            <person name="Buettner E."/>
            <person name="Kellner H."/>
        </authorList>
    </citation>
    <scope>NUCLEOTIDE SEQUENCE [LARGE SCALE GENOMIC DNA]</scope>
    <source>
        <strain evidence="7 8">IHI A82</strain>
    </source>
</reference>
<dbReference type="Gene3D" id="1.10.10.10">
    <property type="entry name" value="Winged helix-like DNA-binding domain superfamily/Winged helix DNA-binding domain"/>
    <property type="match status" value="1"/>
</dbReference>